<dbReference type="InterPro" id="IPR018247">
    <property type="entry name" value="EF_Hand_1_Ca_BS"/>
</dbReference>
<dbReference type="InterPro" id="IPR039647">
    <property type="entry name" value="EF_hand_pair_protein_CML-like"/>
</dbReference>
<dbReference type="Gene3D" id="1.10.238.10">
    <property type="entry name" value="EF-hand"/>
    <property type="match status" value="2"/>
</dbReference>
<dbReference type="InterPro" id="IPR011992">
    <property type="entry name" value="EF-hand-dom_pair"/>
</dbReference>
<dbReference type="PROSITE" id="PS00018">
    <property type="entry name" value="EF_HAND_1"/>
    <property type="match status" value="3"/>
</dbReference>
<dbReference type="FunFam" id="1.10.238.10:FF:000003">
    <property type="entry name" value="Calmodulin A"/>
    <property type="match status" value="1"/>
</dbReference>
<keyword evidence="2" id="KW-0677">Repeat</keyword>
<protein>
    <recommendedName>
        <fullName evidence="4">EF-hand domain-containing protein</fullName>
    </recommendedName>
</protein>
<reference evidence="5 6" key="1">
    <citation type="submission" date="2024-03" db="EMBL/GenBank/DDBJ databases">
        <authorList>
            <person name="Martinez-Hernandez J."/>
        </authorList>
    </citation>
    <scope>NUCLEOTIDE SEQUENCE [LARGE SCALE GENOMIC DNA]</scope>
</reference>
<evidence type="ECO:0000313" key="5">
    <source>
        <dbReference type="EMBL" id="CAL0312765.1"/>
    </source>
</evidence>
<keyword evidence="6" id="KW-1185">Reference proteome</keyword>
<evidence type="ECO:0000256" key="2">
    <source>
        <dbReference type="ARBA" id="ARBA00022737"/>
    </source>
</evidence>
<dbReference type="GO" id="GO:0005509">
    <property type="term" value="F:calcium ion binding"/>
    <property type="evidence" value="ECO:0007669"/>
    <property type="project" value="InterPro"/>
</dbReference>
<dbReference type="PANTHER" id="PTHR10891">
    <property type="entry name" value="EF-HAND CALCIUM-BINDING DOMAIN CONTAINING PROTEIN"/>
    <property type="match status" value="1"/>
</dbReference>
<accession>A0AAV1WTJ9</accession>
<name>A0AAV1WTJ9_LUPLU</name>
<feature type="domain" description="EF-hand" evidence="4">
    <location>
        <begin position="93"/>
        <end position="123"/>
    </location>
</feature>
<dbReference type="SMART" id="SM00054">
    <property type="entry name" value="EFh"/>
    <property type="match status" value="3"/>
</dbReference>
<dbReference type="EMBL" id="CAXHTB010000009">
    <property type="protein sequence ID" value="CAL0312765.1"/>
    <property type="molecule type" value="Genomic_DNA"/>
</dbReference>
<dbReference type="Pfam" id="PF13499">
    <property type="entry name" value="EF-hand_7"/>
    <property type="match status" value="1"/>
</dbReference>
<gene>
    <name evidence="5" type="ORF">LLUT_LOCUS13825</name>
</gene>
<dbReference type="Pfam" id="PF13833">
    <property type="entry name" value="EF-hand_8"/>
    <property type="match status" value="1"/>
</dbReference>
<comment type="caution">
    <text evidence="5">The sequence shown here is derived from an EMBL/GenBank/DDBJ whole genome shotgun (WGS) entry which is preliminary data.</text>
</comment>
<feature type="domain" description="EF-hand" evidence="4">
    <location>
        <begin position="12"/>
        <end position="47"/>
    </location>
</feature>
<dbReference type="PROSITE" id="PS50222">
    <property type="entry name" value="EF_HAND_2"/>
    <property type="match status" value="3"/>
</dbReference>
<evidence type="ECO:0000259" key="4">
    <source>
        <dbReference type="PROSITE" id="PS50222"/>
    </source>
</evidence>
<keyword evidence="1" id="KW-0479">Metal-binding</keyword>
<organism evidence="5 6">
    <name type="scientific">Lupinus luteus</name>
    <name type="common">European yellow lupine</name>
    <dbReference type="NCBI Taxonomy" id="3873"/>
    <lineage>
        <taxon>Eukaryota</taxon>
        <taxon>Viridiplantae</taxon>
        <taxon>Streptophyta</taxon>
        <taxon>Embryophyta</taxon>
        <taxon>Tracheophyta</taxon>
        <taxon>Spermatophyta</taxon>
        <taxon>Magnoliopsida</taxon>
        <taxon>eudicotyledons</taxon>
        <taxon>Gunneridae</taxon>
        <taxon>Pentapetalae</taxon>
        <taxon>rosids</taxon>
        <taxon>fabids</taxon>
        <taxon>Fabales</taxon>
        <taxon>Fabaceae</taxon>
        <taxon>Papilionoideae</taxon>
        <taxon>50 kb inversion clade</taxon>
        <taxon>genistoids sensu lato</taxon>
        <taxon>core genistoids</taxon>
        <taxon>Genisteae</taxon>
        <taxon>Lupinus</taxon>
    </lineage>
</organism>
<proteinExistence type="predicted"/>
<evidence type="ECO:0000256" key="3">
    <source>
        <dbReference type="ARBA" id="ARBA00022837"/>
    </source>
</evidence>
<evidence type="ECO:0000256" key="1">
    <source>
        <dbReference type="ARBA" id="ARBA00022723"/>
    </source>
</evidence>
<dbReference type="Proteomes" id="UP001497480">
    <property type="component" value="Unassembled WGS sequence"/>
</dbReference>
<dbReference type="SUPFAM" id="SSF47473">
    <property type="entry name" value="EF-hand"/>
    <property type="match status" value="1"/>
</dbReference>
<sequence>MAIKRILKPSKCLENGLIDVFHHFDRDGDGKISAFELRSYFGSIGEYMSHEEAQGVIHDFDYDGDNMLDFKEFTKLMKKEGNGHSDEDEGYEKSYDECVAMINAFDIDHNGVLDFNEFHQMMA</sequence>
<dbReference type="InterPro" id="IPR002048">
    <property type="entry name" value="EF_hand_dom"/>
</dbReference>
<dbReference type="AlphaFoldDB" id="A0AAV1WTJ9"/>
<evidence type="ECO:0000313" key="6">
    <source>
        <dbReference type="Proteomes" id="UP001497480"/>
    </source>
</evidence>
<dbReference type="CDD" id="cd00051">
    <property type="entry name" value="EFh"/>
    <property type="match status" value="1"/>
</dbReference>
<keyword evidence="3" id="KW-0106">Calcium</keyword>
<feature type="domain" description="EF-hand" evidence="4">
    <location>
        <begin position="48"/>
        <end position="83"/>
    </location>
</feature>